<comment type="caution">
    <text evidence="4">The sequence shown here is derived from an EMBL/GenBank/DDBJ whole genome shotgun (WGS) entry which is preliminary data.</text>
</comment>
<name>A0ABV3L500_9RHOB</name>
<dbReference type="Gene3D" id="2.40.160.50">
    <property type="entry name" value="membrane protein fhac: a member of the omp85/tpsb transporter family"/>
    <property type="match status" value="1"/>
</dbReference>
<keyword evidence="2" id="KW-0472">Membrane</keyword>
<dbReference type="Pfam" id="PF01103">
    <property type="entry name" value="Omp85"/>
    <property type="match status" value="1"/>
</dbReference>
<accession>A0ABV3L500</accession>
<evidence type="ECO:0000256" key="1">
    <source>
        <dbReference type="ARBA" id="ARBA00004370"/>
    </source>
</evidence>
<evidence type="ECO:0000313" key="4">
    <source>
        <dbReference type="EMBL" id="MEV8466612.1"/>
    </source>
</evidence>
<feature type="domain" description="Bacterial surface antigen (D15)" evidence="3">
    <location>
        <begin position="78"/>
        <end position="355"/>
    </location>
</feature>
<evidence type="ECO:0000256" key="2">
    <source>
        <dbReference type="ARBA" id="ARBA00023136"/>
    </source>
</evidence>
<keyword evidence="5" id="KW-1185">Reference proteome</keyword>
<dbReference type="InterPro" id="IPR000184">
    <property type="entry name" value="Bac_surfAg_D15"/>
</dbReference>
<evidence type="ECO:0000313" key="5">
    <source>
        <dbReference type="Proteomes" id="UP001553161"/>
    </source>
</evidence>
<protein>
    <submittedName>
        <fullName evidence="4">BamA/TamA family outer membrane protein</fullName>
    </submittedName>
</protein>
<evidence type="ECO:0000259" key="3">
    <source>
        <dbReference type="Pfam" id="PF01103"/>
    </source>
</evidence>
<comment type="subcellular location">
    <subcellularLocation>
        <location evidence="1">Membrane</location>
    </subcellularLocation>
</comment>
<sequence length="355" mass="37574">MRPATKTAGAVVDSDFGFRAGSTILAPIPFTNDVIGSGLTLGAGYLFTLPGSKPSGLGLGYMQTSNGTVGYGLGGIVNFADGRWTLGAAAVDGDINYDLPVVLPFLGEQDISLRQSLTGGGVQLGYNFTPQFEASATLAYVDTVIELDSDLIDELPGFLQPDLDTELGRLTFDLKYDTRDDTFYPTSGVVGSAAITFAEEIDSVFNDRFQLDDRSYMKNVLSLSGYQSVGENGVIAGKAVFCGASDNAPFFDTCGVGFVDGARGFSALSYLEDYSASAQVEFRGRLSQRIGYVAFADVGGGGGSIRDISTDNGGYAGGLGVRFRLSQQFALDYSADYAINNDGDGFLYLYLGQRF</sequence>
<reference evidence="4 5" key="1">
    <citation type="submission" date="2024-07" db="EMBL/GenBank/DDBJ databases">
        <authorList>
            <person name="Kang M."/>
        </authorList>
    </citation>
    <scope>NUCLEOTIDE SEQUENCE [LARGE SCALE GENOMIC DNA]</scope>
    <source>
        <strain evidence="4 5">DFM31</strain>
    </source>
</reference>
<organism evidence="4 5">
    <name type="scientific">Meridianimarinicoccus marinus</name>
    <dbReference type="NCBI Taxonomy" id="3231483"/>
    <lineage>
        <taxon>Bacteria</taxon>
        <taxon>Pseudomonadati</taxon>
        <taxon>Pseudomonadota</taxon>
        <taxon>Alphaproteobacteria</taxon>
        <taxon>Rhodobacterales</taxon>
        <taxon>Paracoccaceae</taxon>
        <taxon>Meridianimarinicoccus</taxon>
    </lineage>
</organism>
<gene>
    <name evidence="4" type="ORF">AB0T83_07440</name>
</gene>
<dbReference type="RefSeq" id="WP_366192409.1">
    <property type="nucleotide sequence ID" value="NZ_JBFBVU010000007.1"/>
</dbReference>
<dbReference type="Proteomes" id="UP001553161">
    <property type="component" value="Unassembled WGS sequence"/>
</dbReference>
<dbReference type="SUPFAM" id="SSF56935">
    <property type="entry name" value="Porins"/>
    <property type="match status" value="1"/>
</dbReference>
<dbReference type="EMBL" id="JBFBVU010000007">
    <property type="protein sequence ID" value="MEV8466612.1"/>
    <property type="molecule type" value="Genomic_DNA"/>
</dbReference>
<proteinExistence type="predicted"/>